<reference evidence="7" key="1">
    <citation type="submission" date="2013-07" db="EMBL/GenBank/DDBJ databases">
        <authorList>
            <person name="McIlroy S."/>
        </authorList>
    </citation>
    <scope>NUCLEOTIDE SEQUENCE [LARGE SCALE GENOMIC DNA]</scope>
    <source>
        <strain evidence="7">Run_A_D11</strain>
    </source>
</reference>
<dbReference type="AlphaFoldDB" id="W6MAQ4"/>
<reference evidence="7" key="2">
    <citation type="submission" date="2014-03" db="EMBL/GenBank/DDBJ databases">
        <title>Candidatus Competibacter-lineage genomes retrieved from metagenomes reveal functional metabolic diversity.</title>
        <authorList>
            <person name="McIlroy S.J."/>
            <person name="Albertsen M."/>
            <person name="Andresen E.K."/>
            <person name="Saunders A.M."/>
            <person name="Kristiansen R."/>
            <person name="Stokholm-Bjerregaard M."/>
            <person name="Nielsen K.L."/>
            <person name="Nielsen P.H."/>
        </authorList>
    </citation>
    <scope>NUCLEOTIDE SEQUENCE</scope>
    <source>
        <strain evidence="7">Run_A_D11</strain>
    </source>
</reference>
<dbReference type="PANTHER" id="PTHR44688:SF16">
    <property type="entry name" value="DNA-BINDING TRANSCRIPTIONAL ACTIVATOR DEVR_DOSR"/>
    <property type="match status" value="1"/>
</dbReference>
<evidence type="ECO:0000313" key="7">
    <source>
        <dbReference type="EMBL" id="CDI03854.1"/>
    </source>
</evidence>
<accession>W6MAQ4</accession>
<dbReference type="PROSITE" id="PS50043">
    <property type="entry name" value="HTH_LUXR_2"/>
    <property type="match status" value="1"/>
</dbReference>
<gene>
    <name evidence="7" type="ORF">BN873_70002</name>
</gene>
<feature type="modified residue" description="4-aspartylphosphate" evidence="4">
    <location>
        <position position="57"/>
    </location>
</feature>
<dbReference type="InterPro" id="IPR011006">
    <property type="entry name" value="CheY-like_superfamily"/>
</dbReference>
<proteinExistence type="predicted"/>
<name>W6MAQ4_9GAMM</name>
<evidence type="ECO:0000259" key="6">
    <source>
        <dbReference type="PROSITE" id="PS50110"/>
    </source>
</evidence>
<dbReference type="InterPro" id="IPR036388">
    <property type="entry name" value="WH-like_DNA-bd_sf"/>
</dbReference>
<evidence type="ECO:0000256" key="3">
    <source>
        <dbReference type="ARBA" id="ARBA00023163"/>
    </source>
</evidence>
<dbReference type="STRING" id="1400863.BN873_70002"/>
<dbReference type="PANTHER" id="PTHR44688">
    <property type="entry name" value="DNA-BINDING TRANSCRIPTIONAL ACTIVATOR DEVR_DOSR"/>
    <property type="match status" value="1"/>
</dbReference>
<dbReference type="Pfam" id="PF00196">
    <property type="entry name" value="GerE"/>
    <property type="match status" value="1"/>
</dbReference>
<dbReference type="PROSITE" id="PS50110">
    <property type="entry name" value="RESPONSE_REGULATORY"/>
    <property type="match status" value="1"/>
</dbReference>
<dbReference type="CDD" id="cd06170">
    <property type="entry name" value="LuxR_C_like"/>
    <property type="match status" value="1"/>
</dbReference>
<keyword evidence="4" id="KW-0597">Phosphoprotein</keyword>
<dbReference type="PRINTS" id="PR00038">
    <property type="entry name" value="HTHLUXR"/>
</dbReference>
<dbReference type="OrthoDB" id="9802186at2"/>
<evidence type="ECO:0000256" key="1">
    <source>
        <dbReference type="ARBA" id="ARBA00023015"/>
    </source>
</evidence>
<comment type="caution">
    <text evidence="7">The sequence shown here is derived from an EMBL/GenBank/DDBJ whole genome shotgun (WGS) entry which is preliminary data.</text>
</comment>
<dbReference type="Gene3D" id="3.40.50.2300">
    <property type="match status" value="1"/>
</dbReference>
<dbReference type="Proteomes" id="UP000035760">
    <property type="component" value="Unassembled WGS sequence"/>
</dbReference>
<evidence type="ECO:0000259" key="5">
    <source>
        <dbReference type="PROSITE" id="PS50043"/>
    </source>
</evidence>
<dbReference type="InterPro" id="IPR001789">
    <property type="entry name" value="Sig_transdc_resp-reg_receiver"/>
</dbReference>
<keyword evidence="1" id="KW-0805">Transcription regulation</keyword>
<dbReference type="RefSeq" id="WP_071244295.1">
    <property type="nucleotide sequence ID" value="NZ_CBTJ020000080.1"/>
</dbReference>
<evidence type="ECO:0000256" key="2">
    <source>
        <dbReference type="ARBA" id="ARBA00023125"/>
    </source>
</evidence>
<dbReference type="GO" id="GO:0000160">
    <property type="term" value="P:phosphorelay signal transduction system"/>
    <property type="evidence" value="ECO:0007669"/>
    <property type="project" value="InterPro"/>
</dbReference>
<keyword evidence="3" id="KW-0804">Transcription</keyword>
<evidence type="ECO:0000256" key="4">
    <source>
        <dbReference type="PROSITE-ProRule" id="PRU00169"/>
    </source>
</evidence>
<organism evidence="7 8">
    <name type="scientific">Candidatus Competibacter denitrificans Run_A_D11</name>
    <dbReference type="NCBI Taxonomy" id="1400863"/>
    <lineage>
        <taxon>Bacteria</taxon>
        <taxon>Pseudomonadati</taxon>
        <taxon>Pseudomonadota</taxon>
        <taxon>Gammaproteobacteria</taxon>
        <taxon>Candidatus Competibacteraceae</taxon>
        <taxon>Candidatus Competibacter</taxon>
    </lineage>
</organism>
<dbReference type="EMBL" id="CBTJ020000080">
    <property type="protein sequence ID" value="CDI03854.1"/>
    <property type="molecule type" value="Genomic_DNA"/>
</dbReference>
<evidence type="ECO:0000313" key="8">
    <source>
        <dbReference type="Proteomes" id="UP000035760"/>
    </source>
</evidence>
<sequence>MSTQDPPLVYIVGDDSTLRDTLRRLLESVGLRALGFADAAAFLVAYQADTPGCLLLDIRVSGRNSLTSQKYLHDQGINAPVVIITAHGNVAMAVAAMKQGAMDFIEKPFNDQLLLDCVHSALAEDKARRQTYARRKDLQRRFDTLTPREQDVLRQVVDGLSNRKIAETLSLSRKTVEVHRAKVMQKMRADTLSQLIKMAIIIDIIKVFCDPAAIDAPGETIADYSERSCA</sequence>
<dbReference type="SMART" id="SM00421">
    <property type="entry name" value="HTH_LUXR"/>
    <property type="match status" value="1"/>
</dbReference>
<dbReference type="GO" id="GO:0006355">
    <property type="term" value="P:regulation of DNA-templated transcription"/>
    <property type="evidence" value="ECO:0007669"/>
    <property type="project" value="InterPro"/>
</dbReference>
<dbReference type="Gene3D" id="1.10.10.10">
    <property type="entry name" value="Winged helix-like DNA-binding domain superfamily/Winged helix DNA-binding domain"/>
    <property type="match status" value="1"/>
</dbReference>
<keyword evidence="8" id="KW-1185">Reference proteome</keyword>
<dbReference type="InterPro" id="IPR016032">
    <property type="entry name" value="Sig_transdc_resp-reg_C-effctor"/>
</dbReference>
<protein>
    <submittedName>
        <fullName evidence="7">Two component transcriptional regulator, LuxR family</fullName>
    </submittedName>
</protein>
<feature type="domain" description="HTH luxR-type" evidence="5">
    <location>
        <begin position="138"/>
        <end position="203"/>
    </location>
</feature>
<dbReference type="SMART" id="SM00448">
    <property type="entry name" value="REC"/>
    <property type="match status" value="1"/>
</dbReference>
<keyword evidence="2" id="KW-0238">DNA-binding</keyword>
<dbReference type="InterPro" id="IPR000792">
    <property type="entry name" value="Tscrpt_reg_LuxR_C"/>
</dbReference>
<dbReference type="SUPFAM" id="SSF46894">
    <property type="entry name" value="C-terminal effector domain of the bipartite response regulators"/>
    <property type="match status" value="1"/>
</dbReference>
<dbReference type="SUPFAM" id="SSF52172">
    <property type="entry name" value="CheY-like"/>
    <property type="match status" value="1"/>
</dbReference>
<dbReference type="Pfam" id="PF00072">
    <property type="entry name" value="Response_reg"/>
    <property type="match status" value="1"/>
</dbReference>
<feature type="domain" description="Response regulatory" evidence="6">
    <location>
        <begin position="8"/>
        <end position="122"/>
    </location>
</feature>
<dbReference type="GO" id="GO:0003677">
    <property type="term" value="F:DNA binding"/>
    <property type="evidence" value="ECO:0007669"/>
    <property type="project" value="UniProtKB-KW"/>
</dbReference>